<dbReference type="SUPFAM" id="SSF52402">
    <property type="entry name" value="Adenine nucleotide alpha hydrolases-like"/>
    <property type="match status" value="1"/>
</dbReference>
<dbReference type="InterPro" id="IPR012796">
    <property type="entry name" value="Lysidine-tRNA-synth_C"/>
</dbReference>
<dbReference type="Gene3D" id="3.40.50.620">
    <property type="entry name" value="HUPs"/>
    <property type="match status" value="1"/>
</dbReference>
<gene>
    <name evidence="8" type="primary">tilS</name>
    <name evidence="10" type="ORF">BTM29_00955</name>
</gene>
<keyword evidence="3 8" id="KW-0436">Ligase</keyword>
<comment type="similarity">
    <text evidence="8">Belongs to the tRNA(Ile)-lysidine synthase family.</text>
</comment>
<dbReference type="CDD" id="cd01992">
    <property type="entry name" value="TilS_N"/>
    <property type="match status" value="1"/>
</dbReference>
<dbReference type="GO" id="GO:0032267">
    <property type="term" value="F:tRNA(Ile)-lysidine synthase activity"/>
    <property type="evidence" value="ECO:0007669"/>
    <property type="project" value="UniProtKB-EC"/>
</dbReference>
<evidence type="ECO:0000256" key="7">
    <source>
        <dbReference type="ARBA" id="ARBA00048539"/>
    </source>
</evidence>
<keyword evidence="11" id="KW-1185">Reference proteome</keyword>
<accession>A0A1P8Q004</accession>
<comment type="domain">
    <text evidence="8">The N-terminal region contains the highly conserved SGGXDS motif, predicted to be a P-loop motif involved in ATP binding.</text>
</comment>
<keyword evidence="6 8" id="KW-0067">ATP-binding</keyword>
<dbReference type="GO" id="GO:0005524">
    <property type="term" value="F:ATP binding"/>
    <property type="evidence" value="ECO:0007669"/>
    <property type="project" value="UniProtKB-UniRule"/>
</dbReference>
<dbReference type="Pfam" id="PF01171">
    <property type="entry name" value="ATP_bind_3"/>
    <property type="match status" value="1"/>
</dbReference>
<dbReference type="NCBIfam" id="TIGR02433">
    <property type="entry name" value="lysidine_TilS_C"/>
    <property type="match status" value="1"/>
</dbReference>
<name>A0A1P8Q004_9LACO</name>
<comment type="subcellular location">
    <subcellularLocation>
        <location evidence="1 8">Cytoplasm</location>
    </subcellularLocation>
</comment>
<dbReference type="PANTHER" id="PTHR43033">
    <property type="entry name" value="TRNA(ILE)-LYSIDINE SYNTHASE-RELATED"/>
    <property type="match status" value="1"/>
</dbReference>
<dbReference type="Pfam" id="PF11734">
    <property type="entry name" value="TilS_C"/>
    <property type="match status" value="1"/>
</dbReference>
<feature type="domain" description="Lysidine-tRNA(Ile) synthetase C-terminal" evidence="9">
    <location>
        <begin position="367"/>
        <end position="433"/>
    </location>
</feature>
<evidence type="ECO:0000256" key="1">
    <source>
        <dbReference type="ARBA" id="ARBA00004496"/>
    </source>
</evidence>
<dbReference type="SUPFAM" id="SSF56037">
    <property type="entry name" value="PheT/TilS domain"/>
    <property type="match status" value="1"/>
</dbReference>
<keyword evidence="2 8" id="KW-0963">Cytoplasm</keyword>
<keyword evidence="4 8" id="KW-0819">tRNA processing</keyword>
<dbReference type="InterPro" id="IPR014729">
    <property type="entry name" value="Rossmann-like_a/b/a_fold"/>
</dbReference>
<dbReference type="InterPro" id="IPR011063">
    <property type="entry name" value="TilS/TtcA_N"/>
</dbReference>
<dbReference type="PANTHER" id="PTHR43033:SF1">
    <property type="entry name" value="TRNA(ILE)-LYSIDINE SYNTHASE-RELATED"/>
    <property type="match status" value="1"/>
</dbReference>
<dbReference type="NCBIfam" id="TIGR02432">
    <property type="entry name" value="lysidine_TilS_N"/>
    <property type="match status" value="1"/>
</dbReference>
<dbReference type="SMART" id="SM00977">
    <property type="entry name" value="TilS_C"/>
    <property type="match status" value="1"/>
</dbReference>
<evidence type="ECO:0000313" key="10">
    <source>
        <dbReference type="EMBL" id="APX71204.1"/>
    </source>
</evidence>
<dbReference type="HAMAP" id="MF_01161">
    <property type="entry name" value="tRNA_Ile_lys_synt"/>
    <property type="match status" value="1"/>
</dbReference>
<dbReference type="STRING" id="1847728.BTM29_00955"/>
<evidence type="ECO:0000256" key="3">
    <source>
        <dbReference type="ARBA" id="ARBA00022598"/>
    </source>
</evidence>
<dbReference type="OrthoDB" id="9807403at2"/>
<dbReference type="InterPro" id="IPR012094">
    <property type="entry name" value="tRNA_Ile_lys_synt"/>
</dbReference>
<dbReference type="GO" id="GO:0006400">
    <property type="term" value="P:tRNA modification"/>
    <property type="evidence" value="ECO:0007669"/>
    <property type="project" value="UniProtKB-UniRule"/>
</dbReference>
<dbReference type="AlphaFoldDB" id="A0A1P8Q004"/>
<organism evidence="10 11">
    <name type="scientific">Companilactobacillus allii</name>
    <dbReference type="NCBI Taxonomy" id="1847728"/>
    <lineage>
        <taxon>Bacteria</taxon>
        <taxon>Bacillati</taxon>
        <taxon>Bacillota</taxon>
        <taxon>Bacilli</taxon>
        <taxon>Lactobacillales</taxon>
        <taxon>Lactobacillaceae</taxon>
        <taxon>Companilactobacillus</taxon>
    </lineage>
</organism>
<protein>
    <recommendedName>
        <fullName evidence="8">tRNA(Ile)-lysidine synthase</fullName>
        <ecNumber evidence="8">6.3.4.19</ecNumber>
    </recommendedName>
    <alternativeName>
        <fullName evidence="8">tRNA(Ile)-2-lysyl-cytidine synthase</fullName>
    </alternativeName>
    <alternativeName>
        <fullName evidence="8">tRNA(Ile)-lysidine synthetase</fullName>
    </alternativeName>
</protein>
<proteinExistence type="inferred from homology"/>
<comment type="function">
    <text evidence="8">Ligates lysine onto the cytidine present at position 34 of the AUA codon-specific tRNA(Ile) that contains the anticodon CAU, in an ATP-dependent manner. Cytidine is converted to lysidine, thus changing the amino acid specificity of the tRNA from methionine to isoleucine.</text>
</comment>
<evidence type="ECO:0000313" key="11">
    <source>
        <dbReference type="Proteomes" id="UP000187499"/>
    </source>
</evidence>
<keyword evidence="5 8" id="KW-0547">Nucleotide-binding</keyword>
<evidence type="ECO:0000256" key="8">
    <source>
        <dbReference type="HAMAP-Rule" id="MF_01161"/>
    </source>
</evidence>
<dbReference type="EMBL" id="CP019323">
    <property type="protein sequence ID" value="APX71204.1"/>
    <property type="molecule type" value="Genomic_DNA"/>
</dbReference>
<evidence type="ECO:0000256" key="6">
    <source>
        <dbReference type="ARBA" id="ARBA00022840"/>
    </source>
</evidence>
<evidence type="ECO:0000256" key="2">
    <source>
        <dbReference type="ARBA" id="ARBA00022490"/>
    </source>
</evidence>
<dbReference type="GO" id="GO:0005737">
    <property type="term" value="C:cytoplasm"/>
    <property type="evidence" value="ECO:0007669"/>
    <property type="project" value="UniProtKB-SubCell"/>
</dbReference>
<dbReference type="EC" id="6.3.4.19" evidence="8"/>
<evidence type="ECO:0000256" key="4">
    <source>
        <dbReference type="ARBA" id="ARBA00022694"/>
    </source>
</evidence>
<evidence type="ECO:0000259" key="9">
    <source>
        <dbReference type="SMART" id="SM00977"/>
    </source>
</evidence>
<evidence type="ECO:0000256" key="5">
    <source>
        <dbReference type="ARBA" id="ARBA00022741"/>
    </source>
</evidence>
<dbReference type="InterPro" id="IPR012795">
    <property type="entry name" value="tRNA_Ile_lys_synt_N"/>
</dbReference>
<dbReference type="RefSeq" id="WP_076613708.1">
    <property type="nucleotide sequence ID" value="NZ_CP099481.1"/>
</dbReference>
<feature type="binding site" evidence="8">
    <location>
        <begin position="28"/>
        <end position="33"/>
    </location>
    <ligand>
        <name>ATP</name>
        <dbReference type="ChEBI" id="CHEBI:30616"/>
    </ligand>
</feature>
<comment type="catalytic activity">
    <reaction evidence="7 8">
        <text>cytidine(34) in tRNA(Ile2) + L-lysine + ATP = lysidine(34) in tRNA(Ile2) + AMP + diphosphate + H(+)</text>
        <dbReference type="Rhea" id="RHEA:43744"/>
        <dbReference type="Rhea" id="RHEA-COMP:10625"/>
        <dbReference type="Rhea" id="RHEA-COMP:10670"/>
        <dbReference type="ChEBI" id="CHEBI:15378"/>
        <dbReference type="ChEBI" id="CHEBI:30616"/>
        <dbReference type="ChEBI" id="CHEBI:32551"/>
        <dbReference type="ChEBI" id="CHEBI:33019"/>
        <dbReference type="ChEBI" id="CHEBI:82748"/>
        <dbReference type="ChEBI" id="CHEBI:83665"/>
        <dbReference type="ChEBI" id="CHEBI:456215"/>
        <dbReference type="EC" id="6.3.4.19"/>
    </reaction>
</comment>
<dbReference type="Proteomes" id="UP000187499">
    <property type="component" value="Chromosome"/>
</dbReference>
<dbReference type="KEGG" id="lalw:BTM29_00955"/>
<reference evidence="11" key="1">
    <citation type="submission" date="2016-12" db="EMBL/GenBank/DDBJ databases">
        <authorList>
            <person name="Jung M.Y."/>
            <person name="Lee S.H."/>
        </authorList>
    </citation>
    <scope>NUCLEOTIDE SEQUENCE [LARGE SCALE GENOMIC DNA]</scope>
    <source>
        <strain evidence="11">WiKim39</strain>
    </source>
</reference>
<sequence>MKSNKTMLNTVLKTLNKYHAKRVLVAVSGGVDSMVLLDIISKIFPTADFGVVNVDHDLRVGSADEVEFLRDFCKTNSYQFFTTKWTTKPKEDIGMEAAGREFRYQYFSEVMKENNFDTLLTAHHSNDLAENILMKMIRSGNVYEVVSLKQQRNFSDGQLVRPLLDFSKQQIKDYAKIHEIEHVQDETNFENITMRNRLRNNIFPELQTENGQLLSHFRLFDRQLNALIDMSVEKFQIVEQNMQIEFRDESIKGSLDPIRSMDSEQQMLFWGSFFTRKLDISVSNRQIEQVITIITGNNSSAEVDLEDNWRFIRSYNNFLIKKVKHTDSISIELELGKPTIFNNRQIKLSRVDALDATFSTRKLPQKIVLRNRIIGDKLLIDDGRHQKLSKRFINEKIPEYQRNEIPILLFDNQVVWVEKIYKISDYLKKGNYFFKIDMDEVKR</sequence>